<dbReference type="InterPro" id="IPR044060">
    <property type="entry name" value="Bacterial_rp_domain"/>
</dbReference>
<dbReference type="RefSeq" id="WP_210060917.1">
    <property type="nucleotide sequence ID" value="NZ_JAGGLJ010000010.1"/>
</dbReference>
<dbReference type="EMBL" id="JAGGLJ010000010">
    <property type="protein sequence ID" value="MBP2025628.1"/>
    <property type="molecule type" value="Genomic_DNA"/>
</dbReference>
<gene>
    <name evidence="4" type="ORF">J2Z71_001171</name>
</gene>
<name>A0ABS4KCX7_9FIRM</name>
<evidence type="ECO:0000313" key="4">
    <source>
        <dbReference type="EMBL" id="MBP2025628.1"/>
    </source>
</evidence>
<feature type="domain" description="Bacterial repeat" evidence="3">
    <location>
        <begin position="92"/>
        <end position="149"/>
    </location>
</feature>
<evidence type="ECO:0000313" key="5">
    <source>
        <dbReference type="Proteomes" id="UP001519306"/>
    </source>
</evidence>
<feature type="region of interest" description="Disordered" evidence="1">
    <location>
        <begin position="157"/>
        <end position="194"/>
    </location>
</feature>
<proteinExistence type="predicted"/>
<dbReference type="Pfam" id="PF18998">
    <property type="entry name" value="Flg_new_2"/>
    <property type="match status" value="1"/>
</dbReference>
<evidence type="ECO:0000259" key="3">
    <source>
        <dbReference type="Pfam" id="PF18998"/>
    </source>
</evidence>
<organism evidence="4 5">
    <name type="scientific">Peptoniphilus stercorisuis</name>
    <dbReference type="NCBI Taxonomy" id="1436965"/>
    <lineage>
        <taxon>Bacteria</taxon>
        <taxon>Bacillati</taxon>
        <taxon>Bacillota</taxon>
        <taxon>Tissierellia</taxon>
        <taxon>Tissierellales</taxon>
        <taxon>Peptoniphilaceae</taxon>
        <taxon>Peptoniphilus</taxon>
    </lineage>
</organism>
<dbReference type="Proteomes" id="UP001519306">
    <property type="component" value="Unassembled WGS sequence"/>
</dbReference>
<feature type="signal peptide" evidence="2">
    <location>
        <begin position="1"/>
        <end position="27"/>
    </location>
</feature>
<comment type="caution">
    <text evidence="4">The sequence shown here is derived from an EMBL/GenBank/DDBJ whole genome shotgun (WGS) entry which is preliminary data.</text>
</comment>
<keyword evidence="5" id="KW-1185">Reference proteome</keyword>
<accession>A0ABS4KCX7</accession>
<evidence type="ECO:0000256" key="1">
    <source>
        <dbReference type="SAM" id="MobiDB-lite"/>
    </source>
</evidence>
<evidence type="ECO:0000256" key="2">
    <source>
        <dbReference type="SAM" id="SignalP"/>
    </source>
</evidence>
<feature type="chain" id="PRO_5045363762" description="Bacterial repeat domain-containing protein" evidence="2">
    <location>
        <begin position="28"/>
        <end position="194"/>
    </location>
</feature>
<sequence>MQKYLKRRALFFSIMLILMAIPFNAFAESENIKEKLDRIIKKDEKDFKFLNKLIKEKELLSNLEEKDILLSLKNLKKNNKYKISILYGFSNKKTASAGEKVEIYAHEIQDKKFSSWSSSDIKIQNPKNKFTNFTMIDKNIKIVATFVDIDSGTIDEEEIENEETDDNQNNDLNEIDRENNMKNLKKKRKKPKNK</sequence>
<keyword evidence="2" id="KW-0732">Signal</keyword>
<protein>
    <recommendedName>
        <fullName evidence="3">Bacterial repeat domain-containing protein</fullName>
    </recommendedName>
</protein>
<reference evidence="4 5" key="1">
    <citation type="submission" date="2021-03" db="EMBL/GenBank/DDBJ databases">
        <title>Genomic Encyclopedia of Type Strains, Phase IV (KMG-IV): sequencing the most valuable type-strain genomes for metagenomic binning, comparative biology and taxonomic classification.</title>
        <authorList>
            <person name="Goeker M."/>
        </authorList>
    </citation>
    <scope>NUCLEOTIDE SEQUENCE [LARGE SCALE GENOMIC DNA]</scope>
    <source>
        <strain evidence="4 5">DSM 27563</strain>
    </source>
</reference>
<feature type="compositionally biased region" description="Acidic residues" evidence="1">
    <location>
        <begin position="157"/>
        <end position="168"/>
    </location>
</feature>
<feature type="compositionally biased region" description="Basic residues" evidence="1">
    <location>
        <begin position="183"/>
        <end position="194"/>
    </location>
</feature>